<dbReference type="AlphaFoldDB" id="A0A3A4B9H9"/>
<name>A0A3A4B9H9_9ACTN</name>
<reference evidence="2 3" key="1">
    <citation type="submission" date="2018-09" db="EMBL/GenBank/DDBJ databases">
        <title>YIM 75507 draft genome.</title>
        <authorList>
            <person name="Tang S."/>
            <person name="Feng Y."/>
        </authorList>
    </citation>
    <scope>NUCLEOTIDE SEQUENCE [LARGE SCALE GENOMIC DNA]</scope>
    <source>
        <strain evidence="2 3">YIM 75507</strain>
    </source>
</reference>
<sequence>MEPVEALRRIAFLLERAGEPTYRVRAFRGAARTVGELGEDEVARRAREGTLTELPGIGKVTALVVAEALAGETPVYLRRLEATEGVPLDEATAELRAALRGDLHAHSDWSDGGSPIREMAEAAIALGHEYLALTDHSPRLKIARGLSPERLREQLDVVAGLNAELAPFRILTGIEVDIREDGSLDQEPELLERLDVVVASVHSKLRMGREDMTRRMVTAIANPHTDVLGHCTGRVVKSGGKRGEIRPESDFEHELVFEACRRFGVAVEINSRPDRLDPPKRLLRLAHEMGCLFSIDSDAHAPGQLDWQVHGCERAARCGVPAGRVVNTLSRDDLLAWTRE</sequence>
<dbReference type="PANTHER" id="PTHR36928:SF1">
    <property type="entry name" value="PHOSPHATASE YCDX-RELATED"/>
    <property type="match status" value="1"/>
</dbReference>
<evidence type="ECO:0000313" key="3">
    <source>
        <dbReference type="Proteomes" id="UP000265768"/>
    </source>
</evidence>
<dbReference type="GO" id="GO:0042578">
    <property type="term" value="F:phosphoric ester hydrolase activity"/>
    <property type="evidence" value="ECO:0007669"/>
    <property type="project" value="TreeGrafter"/>
</dbReference>
<comment type="caution">
    <text evidence="2">The sequence shown here is derived from an EMBL/GenBank/DDBJ whole genome shotgun (WGS) entry which is preliminary data.</text>
</comment>
<evidence type="ECO:0000313" key="2">
    <source>
        <dbReference type="EMBL" id="RJL34374.1"/>
    </source>
</evidence>
<dbReference type="Proteomes" id="UP000265768">
    <property type="component" value="Unassembled WGS sequence"/>
</dbReference>
<dbReference type="InterPro" id="IPR047967">
    <property type="entry name" value="PolX_PHP"/>
</dbReference>
<dbReference type="CDD" id="cd07436">
    <property type="entry name" value="PHP_PolX"/>
    <property type="match status" value="1"/>
</dbReference>
<dbReference type="GO" id="GO:0005829">
    <property type="term" value="C:cytosol"/>
    <property type="evidence" value="ECO:0007669"/>
    <property type="project" value="TreeGrafter"/>
</dbReference>
<accession>A0A3A4B9H9</accession>
<dbReference type="OrthoDB" id="9808747at2"/>
<dbReference type="InterPro" id="IPR050243">
    <property type="entry name" value="PHP_phosphatase"/>
</dbReference>
<dbReference type="Pfam" id="PF02811">
    <property type="entry name" value="PHP"/>
    <property type="match status" value="1"/>
</dbReference>
<protein>
    <submittedName>
        <fullName evidence="2">PHP domain-containing protein</fullName>
    </submittedName>
</protein>
<keyword evidence="3" id="KW-1185">Reference proteome</keyword>
<dbReference type="SUPFAM" id="SSF47802">
    <property type="entry name" value="DNA polymerase beta, N-terminal domain-like"/>
    <property type="match status" value="1"/>
</dbReference>
<dbReference type="Gene3D" id="3.20.20.140">
    <property type="entry name" value="Metal-dependent hydrolases"/>
    <property type="match status" value="1"/>
</dbReference>
<dbReference type="PANTHER" id="PTHR36928">
    <property type="entry name" value="PHOSPHATASE YCDX-RELATED"/>
    <property type="match status" value="1"/>
</dbReference>
<dbReference type="EMBL" id="QZEY01000002">
    <property type="protein sequence ID" value="RJL34374.1"/>
    <property type="molecule type" value="Genomic_DNA"/>
</dbReference>
<dbReference type="Gene3D" id="1.10.150.110">
    <property type="entry name" value="DNA polymerase beta, N-terminal domain-like"/>
    <property type="match status" value="1"/>
</dbReference>
<dbReference type="NCBIfam" id="NF005928">
    <property type="entry name" value="PRK07945.1"/>
    <property type="match status" value="1"/>
</dbReference>
<gene>
    <name evidence="2" type="ORF">D5H75_08015</name>
</gene>
<feature type="domain" description="Polymerase/histidinol phosphatase N-terminal" evidence="1">
    <location>
        <begin position="101"/>
        <end position="180"/>
    </location>
</feature>
<dbReference type="Pfam" id="PF14716">
    <property type="entry name" value="HHH_8"/>
    <property type="match status" value="1"/>
</dbReference>
<dbReference type="InterPro" id="IPR003141">
    <property type="entry name" value="Pol/His_phosphatase_N"/>
</dbReference>
<proteinExistence type="predicted"/>
<dbReference type="PIRSF" id="PIRSF036978">
    <property type="entry name" value="UCP036978_PHPhdr"/>
    <property type="match status" value="1"/>
</dbReference>
<evidence type="ECO:0000259" key="1">
    <source>
        <dbReference type="SMART" id="SM00481"/>
    </source>
</evidence>
<dbReference type="SMART" id="SM00481">
    <property type="entry name" value="POLIIIAc"/>
    <property type="match status" value="1"/>
</dbReference>
<dbReference type="InterPro" id="IPR010996">
    <property type="entry name" value="HHH_MUS81"/>
</dbReference>
<dbReference type="FunFam" id="3.20.20.140:FF:000047">
    <property type="entry name" value="PHP domain-containing protein"/>
    <property type="match status" value="1"/>
</dbReference>
<dbReference type="InterPro" id="IPR004013">
    <property type="entry name" value="PHP_dom"/>
</dbReference>
<dbReference type="GO" id="GO:0008270">
    <property type="term" value="F:zinc ion binding"/>
    <property type="evidence" value="ECO:0007669"/>
    <property type="project" value="TreeGrafter"/>
</dbReference>
<dbReference type="SUPFAM" id="SSF89550">
    <property type="entry name" value="PHP domain-like"/>
    <property type="match status" value="1"/>
</dbReference>
<dbReference type="RefSeq" id="WP_119925675.1">
    <property type="nucleotide sequence ID" value="NZ_QZEY01000002.1"/>
</dbReference>
<organism evidence="2 3">
    <name type="scientific">Bailinhaonella thermotolerans</name>
    <dbReference type="NCBI Taxonomy" id="1070861"/>
    <lineage>
        <taxon>Bacteria</taxon>
        <taxon>Bacillati</taxon>
        <taxon>Actinomycetota</taxon>
        <taxon>Actinomycetes</taxon>
        <taxon>Streptosporangiales</taxon>
        <taxon>Streptosporangiaceae</taxon>
        <taxon>Bailinhaonella</taxon>
    </lineage>
</organism>
<dbReference type="InterPro" id="IPR027421">
    <property type="entry name" value="DNA_pol_lamdba_lyase_dom_sf"/>
</dbReference>
<dbReference type="InterPro" id="IPR017078">
    <property type="entry name" value="UCP036978_PHPhdr"/>
</dbReference>
<dbReference type="InterPro" id="IPR016195">
    <property type="entry name" value="Pol/histidinol_Pase-like"/>
</dbReference>